<dbReference type="EMBL" id="CP022684">
    <property type="protein sequence ID" value="AUM11001.1"/>
    <property type="molecule type" value="Genomic_DNA"/>
</dbReference>
<sequence length="784" mass="86491">MDRLKKIIICSMLPALCFIPTAFAVTNKALDRTILPIQLPERPVYNELDARNVKAPEPVEIGAPEGAPNIVIVLIDDLGFGATSTFGGPIPTPTLDELAENGLRYNNFHTTALCSPTRAALKAGRNHHTVNMGFITEMATSFPGATGQIPNTTAPLAETLRLNGYSTAAFGKWHETAAWEASMAGPFDRWPHHQGFDKFYGFIGGETNQWAPYIYDGVTPVELPQDPNYHFMNDMTVQASTWVKFQHALDPKKPFFIYFAPGATHAPHHVPQDWIDKWKGKFSKGWDVIREETLSRQIEQGIVPKGTPLAEKPEAIKDWASLSKDEQRLFERQAEVFAAYVDYTDHHVGELLNAIEETGKLDNTLVFYIAGDNGTSGEGGENGMFNEYTYFNGVHEKVEDMLKLIDKWGGPETYPHMAAGWSVSFNSPFGWMKQVASDPGGTRNGMVVHWPKGIKAKNEIRSQFGHVIDIAPTILEASGLPEPKVVNSTPQIPMEGTSLAYSFDDQGAQERHTTQYFEISGNRAIYHKGWYARTIHRAPWEAKPRHKLGEDNWELYKIDEDFSLVNDLASKEPKKLEQMKALFMAEAKKYHVLPIDDRLFERMDGASVGRPNLMEGRSSISLSDGMSGMLEGVFINVKNRSKAITAELEIPETGANGTVIVQGGRFGGWSLYVKNGVPAYTYNFLGLQSTTISAKEKLPAGTAKVRYEFDYDGGGQGKGGLGKLFVNGKQVASGRIDHTQAGIFSADETADVGIDLGTAVVPSIGAERASDFSGYVKNVTVEVR</sequence>
<dbReference type="InterPro" id="IPR000917">
    <property type="entry name" value="Sulfatase_N"/>
</dbReference>
<feature type="signal peptide" evidence="2">
    <location>
        <begin position="1"/>
        <end position="24"/>
    </location>
</feature>
<dbReference type="SUPFAM" id="SSF53649">
    <property type="entry name" value="Alkaline phosphatase-like"/>
    <property type="match status" value="1"/>
</dbReference>
<protein>
    <submittedName>
        <fullName evidence="4">Arylsulfatase</fullName>
    </submittedName>
</protein>
<feature type="domain" description="Sulfatase N-terminal" evidence="3">
    <location>
        <begin position="68"/>
        <end position="479"/>
    </location>
</feature>
<dbReference type="Gene3D" id="3.30.1120.10">
    <property type="match status" value="1"/>
</dbReference>
<dbReference type="RefSeq" id="WP_101892347.1">
    <property type="nucleotide sequence ID" value="NZ_CP022684.1"/>
</dbReference>
<organism evidence="4 5">
    <name type="scientific">Ketobacter alkanivorans</name>
    <dbReference type="NCBI Taxonomy" id="1917421"/>
    <lineage>
        <taxon>Bacteria</taxon>
        <taxon>Pseudomonadati</taxon>
        <taxon>Pseudomonadota</taxon>
        <taxon>Gammaproteobacteria</taxon>
        <taxon>Pseudomonadales</taxon>
        <taxon>Ketobacteraceae</taxon>
        <taxon>Ketobacter</taxon>
    </lineage>
</organism>
<evidence type="ECO:0000256" key="2">
    <source>
        <dbReference type="SAM" id="SignalP"/>
    </source>
</evidence>
<dbReference type="InterPro" id="IPR017850">
    <property type="entry name" value="Alkaline_phosphatase_core_sf"/>
</dbReference>
<comment type="similarity">
    <text evidence="1">Belongs to the sulfatase family.</text>
</comment>
<accession>A0A2K9LFQ2</accession>
<dbReference type="AlphaFoldDB" id="A0A2K9LFQ2"/>
<evidence type="ECO:0000313" key="5">
    <source>
        <dbReference type="Proteomes" id="UP000235116"/>
    </source>
</evidence>
<dbReference type="OrthoDB" id="9803751at2"/>
<proteinExistence type="inferred from homology"/>
<reference evidence="5" key="1">
    <citation type="submission" date="2017-08" db="EMBL/GenBank/DDBJ databases">
        <title>Direct submision.</title>
        <authorList>
            <person name="Kim S.-J."/>
            <person name="Rhee S.-K."/>
        </authorList>
    </citation>
    <scope>NUCLEOTIDE SEQUENCE [LARGE SCALE GENOMIC DNA]</scope>
    <source>
        <strain evidence="5">GI5</strain>
    </source>
</reference>
<evidence type="ECO:0000256" key="1">
    <source>
        <dbReference type="ARBA" id="ARBA00008779"/>
    </source>
</evidence>
<dbReference type="Pfam" id="PF00884">
    <property type="entry name" value="Sulfatase"/>
    <property type="match status" value="1"/>
</dbReference>
<evidence type="ECO:0000259" key="3">
    <source>
        <dbReference type="Pfam" id="PF00884"/>
    </source>
</evidence>
<feature type="chain" id="PRO_5014739662" evidence="2">
    <location>
        <begin position="25"/>
        <end position="784"/>
    </location>
</feature>
<dbReference type="PANTHER" id="PTHR42693">
    <property type="entry name" value="ARYLSULFATASE FAMILY MEMBER"/>
    <property type="match status" value="1"/>
</dbReference>
<name>A0A2K9LFQ2_9GAMM</name>
<dbReference type="PANTHER" id="PTHR42693:SF43">
    <property type="entry name" value="BLL2667 PROTEIN"/>
    <property type="match status" value="1"/>
</dbReference>
<dbReference type="Proteomes" id="UP000235116">
    <property type="component" value="Chromosome"/>
</dbReference>
<evidence type="ECO:0000313" key="4">
    <source>
        <dbReference type="EMBL" id="AUM11001.1"/>
    </source>
</evidence>
<dbReference type="CDD" id="cd16025">
    <property type="entry name" value="PAS_like"/>
    <property type="match status" value="1"/>
</dbReference>
<keyword evidence="5" id="KW-1185">Reference proteome</keyword>
<keyword evidence="2" id="KW-0732">Signal</keyword>
<dbReference type="InterPro" id="IPR050738">
    <property type="entry name" value="Sulfatase"/>
</dbReference>
<dbReference type="Gene3D" id="3.40.720.10">
    <property type="entry name" value="Alkaline Phosphatase, subunit A"/>
    <property type="match status" value="1"/>
</dbReference>
<gene>
    <name evidence="4" type="ORF">Kalk_00440</name>
</gene>
<dbReference type="KEGG" id="kak:Kalk_00440"/>